<dbReference type="Proteomes" id="UP001310386">
    <property type="component" value="Unassembled WGS sequence"/>
</dbReference>
<evidence type="ECO:0000313" key="2">
    <source>
        <dbReference type="EMBL" id="MEB3100261.1"/>
    </source>
</evidence>
<keyword evidence="1" id="KW-0812">Transmembrane</keyword>
<evidence type="ECO:0008006" key="4">
    <source>
        <dbReference type="Google" id="ProtNLM"/>
    </source>
</evidence>
<gene>
    <name evidence="2" type="ORF">VF724_01135</name>
</gene>
<keyword evidence="3" id="KW-1185">Reference proteome</keyword>
<dbReference type="EMBL" id="JAYJLD010000001">
    <property type="protein sequence ID" value="MEB3100261.1"/>
    <property type="molecule type" value="Genomic_DNA"/>
</dbReference>
<name>A0ABU5ZEZ9_9BACL</name>
<evidence type="ECO:0000256" key="1">
    <source>
        <dbReference type="SAM" id="Phobius"/>
    </source>
</evidence>
<dbReference type="RefSeq" id="WP_371752359.1">
    <property type="nucleotide sequence ID" value="NZ_JAYJLD010000001.1"/>
</dbReference>
<comment type="caution">
    <text evidence="2">The sequence shown here is derived from an EMBL/GenBank/DDBJ whole genome shotgun (WGS) entry which is preliminary data.</text>
</comment>
<organism evidence="2 3">
    <name type="scientific">Ferviditalea candida</name>
    <dbReference type="NCBI Taxonomy" id="3108399"/>
    <lineage>
        <taxon>Bacteria</taxon>
        <taxon>Bacillati</taxon>
        <taxon>Bacillota</taxon>
        <taxon>Bacilli</taxon>
        <taxon>Bacillales</taxon>
        <taxon>Paenibacillaceae</taxon>
        <taxon>Ferviditalea</taxon>
    </lineage>
</organism>
<protein>
    <recommendedName>
        <fullName evidence="4">Signal transduction histidine kinase</fullName>
    </recommendedName>
</protein>
<feature type="transmembrane region" description="Helical" evidence="1">
    <location>
        <begin position="6"/>
        <end position="23"/>
    </location>
</feature>
<reference evidence="2" key="1">
    <citation type="submission" date="2023-12" db="EMBL/GenBank/DDBJ databases">
        <title>Fervidustalea candida gen. nov., sp. nov., a novel member of the family Paenibacillaceae isolated from a geothermal area.</title>
        <authorList>
            <person name="Li W.-J."/>
            <person name="Jiao J.-Y."/>
            <person name="Chen Y."/>
        </authorList>
    </citation>
    <scope>NUCLEOTIDE SEQUENCE</scope>
    <source>
        <strain evidence="2">SYSU GA230002</strain>
    </source>
</reference>
<proteinExistence type="predicted"/>
<sequence>MKSSDTFVIFIIAAFSFALILILKKNSIPEKFRRPLAITALMMVVFAFFLIVYAFLQNLA</sequence>
<accession>A0ABU5ZEZ9</accession>
<keyword evidence="1" id="KW-1133">Transmembrane helix</keyword>
<feature type="transmembrane region" description="Helical" evidence="1">
    <location>
        <begin position="35"/>
        <end position="56"/>
    </location>
</feature>
<evidence type="ECO:0000313" key="3">
    <source>
        <dbReference type="Proteomes" id="UP001310386"/>
    </source>
</evidence>
<keyword evidence="1" id="KW-0472">Membrane</keyword>